<keyword evidence="1" id="KW-0805">Transcription regulation</keyword>
<sequence length="258" mass="28965">MARIGGRPLKERNDAPPFLLPRNEPRAIADPMRGSAWIMQQLRQAITEGSLRHGEKLPAERQLAEIFGASRTTVRSALNQLETDRLVTRRVGSGTFVNYQPRSPQDDVAELTSPLELIDVRLAVEPHMVRLAVLNSTARELDRLTEALGEMERASVDSESFTQLDEQFHLCIAECSRNPLMVSLYRQINDVRTHAQWNAMKDKVLTAERIAEYNRQHRTLVEAIQARDVESAVAIVTNHLHYARRQLLGAGANAASDG</sequence>
<evidence type="ECO:0000313" key="6">
    <source>
        <dbReference type="EMBL" id="QEX21783.1"/>
    </source>
</evidence>
<evidence type="ECO:0000256" key="4">
    <source>
        <dbReference type="SAM" id="MobiDB-lite"/>
    </source>
</evidence>
<dbReference type="Pfam" id="PF00392">
    <property type="entry name" value="GntR"/>
    <property type="match status" value="1"/>
</dbReference>
<dbReference type="SUPFAM" id="SSF46785">
    <property type="entry name" value="Winged helix' DNA-binding domain"/>
    <property type="match status" value="1"/>
</dbReference>
<dbReference type="InterPro" id="IPR008920">
    <property type="entry name" value="TF_FadR/GntR_C"/>
</dbReference>
<proteinExistence type="predicted"/>
<feature type="region of interest" description="Disordered" evidence="4">
    <location>
        <begin position="1"/>
        <end position="25"/>
    </location>
</feature>
<dbReference type="RefSeq" id="WP_151116583.1">
    <property type="nucleotide sequence ID" value="NZ_CP042582.1"/>
</dbReference>
<evidence type="ECO:0000259" key="5">
    <source>
        <dbReference type="PROSITE" id="PS50949"/>
    </source>
</evidence>
<accession>A0A5J6MXX9</accession>
<dbReference type="Pfam" id="PF07729">
    <property type="entry name" value="FCD"/>
    <property type="match status" value="1"/>
</dbReference>
<reference evidence="6 7" key="1">
    <citation type="submission" date="2019-08" db="EMBL/GenBank/DDBJ databases">
        <title>Hyperibacter terrae gen. nov., sp. nov. and Hyperibacter viscosus sp. nov., two new members in the family Rhodospirillaceae isolated from the rhizosphere of Hypericum perforatum.</title>
        <authorList>
            <person name="Noviana Z."/>
        </authorList>
    </citation>
    <scope>NUCLEOTIDE SEQUENCE [LARGE SCALE GENOMIC DNA]</scope>
    <source>
        <strain evidence="6 7">R5959</strain>
    </source>
</reference>
<dbReference type="InterPro" id="IPR011711">
    <property type="entry name" value="GntR_C"/>
</dbReference>
<name>A0A5J6MXX9_9PROT</name>
<organism evidence="6 7">
    <name type="scientific">Hypericibacter adhaerens</name>
    <dbReference type="NCBI Taxonomy" id="2602016"/>
    <lineage>
        <taxon>Bacteria</taxon>
        <taxon>Pseudomonadati</taxon>
        <taxon>Pseudomonadota</taxon>
        <taxon>Alphaproteobacteria</taxon>
        <taxon>Rhodospirillales</taxon>
        <taxon>Dongiaceae</taxon>
        <taxon>Hypericibacter</taxon>
    </lineage>
</organism>
<evidence type="ECO:0000313" key="7">
    <source>
        <dbReference type="Proteomes" id="UP000325797"/>
    </source>
</evidence>
<gene>
    <name evidence="6" type="ORF">FRZ61_17120</name>
</gene>
<dbReference type="GO" id="GO:0003700">
    <property type="term" value="F:DNA-binding transcription factor activity"/>
    <property type="evidence" value="ECO:0007669"/>
    <property type="project" value="InterPro"/>
</dbReference>
<evidence type="ECO:0000256" key="2">
    <source>
        <dbReference type="ARBA" id="ARBA00023125"/>
    </source>
</evidence>
<dbReference type="Proteomes" id="UP000325797">
    <property type="component" value="Chromosome"/>
</dbReference>
<dbReference type="PROSITE" id="PS50949">
    <property type="entry name" value="HTH_GNTR"/>
    <property type="match status" value="1"/>
</dbReference>
<dbReference type="InterPro" id="IPR036390">
    <property type="entry name" value="WH_DNA-bd_sf"/>
</dbReference>
<dbReference type="CDD" id="cd07377">
    <property type="entry name" value="WHTH_GntR"/>
    <property type="match status" value="1"/>
</dbReference>
<evidence type="ECO:0000256" key="1">
    <source>
        <dbReference type="ARBA" id="ARBA00023015"/>
    </source>
</evidence>
<dbReference type="SMART" id="SM00345">
    <property type="entry name" value="HTH_GNTR"/>
    <property type="match status" value="1"/>
</dbReference>
<dbReference type="Gene3D" id="1.10.10.10">
    <property type="entry name" value="Winged helix-like DNA-binding domain superfamily/Winged helix DNA-binding domain"/>
    <property type="match status" value="1"/>
</dbReference>
<dbReference type="SMART" id="SM00895">
    <property type="entry name" value="FCD"/>
    <property type="match status" value="1"/>
</dbReference>
<dbReference type="OrthoDB" id="9812645at2"/>
<dbReference type="Gene3D" id="1.20.120.530">
    <property type="entry name" value="GntR ligand-binding domain-like"/>
    <property type="match status" value="1"/>
</dbReference>
<feature type="domain" description="HTH gntR-type" evidence="5">
    <location>
        <begin position="32"/>
        <end position="100"/>
    </location>
</feature>
<dbReference type="PANTHER" id="PTHR43537">
    <property type="entry name" value="TRANSCRIPTIONAL REGULATOR, GNTR FAMILY"/>
    <property type="match status" value="1"/>
</dbReference>
<keyword evidence="2" id="KW-0238">DNA-binding</keyword>
<dbReference type="InterPro" id="IPR000524">
    <property type="entry name" value="Tscrpt_reg_HTH_GntR"/>
</dbReference>
<dbReference type="PANTHER" id="PTHR43537:SF5">
    <property type="entry name" value="UXU OPERON TRANSCRIPTIONAL REGULATOR"/>
    <property type="match status" value="1"/>
</dbReference>
<protein>
    <submittedName>
        <fullName evidence="6">GntR family transcriptional regulator</fullName>
    </submittedName>
</protein>
<evidence type="ECO:0000256" key="3">
    <source>
        <dbReference type="ARBA" id="ARBA00023163"/>
    </source>
</evidence>
<dbReference type="GO" id="GO:0003677">
    <property type="term" value="F:DNA binding"/>
    <property type="evidence" value="ECO:0007669"/>
    <property type="project" value="UniProtKB-KW"/>
</dbReference>
<dbReference type="KEGG" id="hadh:FRZ61_17120"/>
<dbReference type="EMBL" id="CP042582">
    <property type="protein sequence ID" value="QEX21783.1"/>
    <property type="molecule type" value="Genomic_DNA"/>
</dbReference>
<dbReference type="SUPFAM" id="SSF48008">
    <property type="entry name" value="GntR ligand-binding domain-like"/>
    <property type="match status" value="1"/>
</dbReference>
<dbReference type="PRINTS" id="PR00035">
    <property type="entry name" value="HTHGNTR"/>
</dbReference>
<keyword evidence="3" id="KW-0804">Transcription</keyword>
<keyword evidence="7" id="KW-1185">Reference proteome</keyword>
<dbReference type="InterPro" id="IPR036388">
    <property type="entry name" value="WH-like_DNA-bd_sf"/>
</dbReference>
<dbReference type="AlphaFoldDB" id="A0A5J6MXX9"/>